<keyword evidence="2" id="KW-1185">Reference proteome</keyword>
<evidence type="ECO:0000313" key="2">
    <source>
        <dbReference type="Proteomes" id="UP000187203"/>
    </source>
</evidence>
<sequence>MAEAENRSLPINIIAKCRPTTTIIPCENNAVKGHITDLDSFHPEHLCLIGCDCNHSA</sequence>
<name>A0A1R3G8W9_9ROSI</name>
<comment type="caution">
    <text evidence="1">The sequence shown here is derived from an EMBL/GenBank/DDBJ whole genome shotgun (WGS) entry which is preliminary data.</text>
</comment>
<dbReference type="EMBL" id="AWUE01023231">
    <property type="protein sequence ID" value="OMO54534.1"/>
    <property type="molecule type" value="Genomic_DNA"/>
</dbReference>
<dbReference type="AlphaFoldDB" id="A0A1R3G8W9"/>
<proteinExistence type="predicted"/>
<protein>
    <submittedName>
        <fullName evidence="1">Uncharacterized protein</fullName>
    </submittedName>
</protein>
<reference evidence="2" key="1">
    <citation type="submission" date="2013-09" db="EMBL/GenBank/DDBJ databases">
        <title>Corchorus olitorius genome sequencing.</title>
        <authorList>
            <person name="Alam M."/>
            <person name="Haque M.S."/>
            <person name="Islam M.S."/>
            <person name="Emdad E.M."/>
            <person name="Islam M.M."/>
            <person name="Ahmed B."/>
            <person name="Halim A."/>
            <person name="Hossen Q.M.M."/>
            <person name="Hossain M.Z."/>
            <person name="Ahmed R."/>
            <person name="Khan M.M."/>
            <person name="Islam R."/>
            <person name="Rashid M.M."/>
            <person name="Khan S.A."/>
            <person name="Rahman M.S."/>
            <person name="Alam M."/>
            <person name="Yahiya A.S."/>
            <person name="Khan M.S."/>
            <person name="Azam M.S."/>
            <person name="Haque T."/>
            <person name="Lashkar M.Z.H."/>
            <person name="Akhand A.I."/>
            <person name="Morshed G."/>
            <person name="Roy S."/>
            <person name="Uddin K.S."/>
            <person name="Rabeya T."/>
            <person name="Hossain A.S."/>
            <person name="Chowdhury A."/>
            <person name="Snigdha A.R."/>
            <person name="Mortoza M.S."/>
            <person name="Matin S.A."/>
            <person name="Hoque S.M.E."/>
            <person name="Islam M.K."/>
            <person name="Roy D.K."/>
            <person name="Haider R."/>
            <person name="Moosa M.M."/>
            <person name="Elias S.M."/>
            <person name="Hasan A.M."/>
            <person name="Jahan S."/>
            <person name="Shafiuddin M."/>
            <person name="Mahmood N."/>
            <person name="Shommy N.S."/>
        </authorList>
    </citation>
    <scope>NUCLEOTIDE SEQUENCE [LARGE SCALE GENOMIC DNA]</scope>
    <source>
        <strain evidence="2">cv. O-4</strain>
    </source>
</reference>
<gene>
    <name evidence="1" type="ORF">COLO4_36432</name>
</gene>
<dbReference type="Proteomes" id="UP000187203">
    <property type="component" value="Unassembled WGS sequence"/>
</dbReference>
<accession>A0A1R3G8W9</accession>
<evidence type="ECO:0000313" key="1">
    <source>
        <dbReference type="EMBL" id="OMO54534.1"/>
    </source>
</evidence>
<organism evidence="1 2">
    <name type="scientific">Corchorus olitorius</name>
    <dbReference type="NCBI Taxonomy" id="93759"/>
    <lineage>
        <taxon>Eukaryota</taxon>
        <taxon>Viridiplantae</taxon>
        <taxon>Streptophyta</taxon>
        <taxon>Embryophyta</taxon>
        <taxon>Tracheophyta</taxon>
        <taxon>Spermatophyta</taxon>
        <taxon>Magnoliopsida</taxon>
        <taxon>eudicotyledons</taxon>
        <taxon>Gunneridae</taxon>
        <taxon>Pentapetalae</taxon>
        <taxon>rosids</taxon>
        <taxon>malvids</taxon>
        <taxon>Malvales</taxon>
        <taxon>Malvaceae</taxon>
        <taxon>Grewioideae</taxon>
        <taxon>Apeibeae</taxon>
        <taxon>Corchorus</taxon>
    </lineage>
</organism>